<name>A0A2H5QC42_CITUN</name>
<organism evidence="2 3">
    <name type="scientific">Citrus unshiu</name>
    <name type="common">Satsuma mandarin</name>
    <name type="synonym">Citrus nobilis var. unshiu</name>
    <dbReference type="NCBI Taxonomy" id="55188"/>
    <lineage>
        <taxon>Eukaryota</taxon>
        <taxon>Viridiplantae</taxon>
        <taxon>Streptophyta</taxon>
        <taxon>Embryophyta</taxon>
        <taxon>Tracheophyta</taxon>
        <taxon>Spermatophyta</taxon>
        <taxon>Magnoliopsida</taxon>
        <taxon>eudicotyledons</taxon>
        <taxon>Gunneridae</taxon>
        <taxon>Pentapetalae</taxon>
        <taxon>rosids</taxon>
        <taxon>malvids</taxon>
        <taxon>Sapindales</taxon>
        <taxon>Rutaceae</taxon>
        <taxon>Aurantioideae</taxon>
        <taxon>Citrus</taxon>
    </lineage>
</organism>
<protein>
    <submittedName>
        <fullName evidence="2">Uncharacterized protein</fullName>
    </submittedName>
</protein>
<proteinExistence type="predicted"/>
<dbReference type="Proteomes" id="UP000236630">
    <property type="component" value="Unassembled WGS sequence"/>
</dbReference>
<sequence>MFTALRLGFRCVPVASSKINFVEGYLFFNDESRLHQPSINAPPPVTRQSDEYDNIPSSTPEQCHDTSEDEVPVDDHQEQTDKSDDAHDSESEFKDFKETVVRFIDSLSKPPNKDSPIGCSYALFNMFILPNGQAPDDYGVFYGDVSGESVLVFTEVPPGISKFGRAYRPSYVLNSLYMIPPFKREKNV</sequence>
<dbReference type="AlphaFoldDB" id="A0A2H5QC42"/>
<reference evidence="2 3" key="1">
    <citation type="journal article" date="2017" name="Front. Genet.">
        <title>Draft sequencing of the heterozygous diploid genome of Satsuma (Citrus unshiu Marc.) using a hybrid assembly approach.</title>
        <authorList>
            <person name="Shimizu T."/>
            <person name="Tanizawa Y."/>
            <person name="Mochizuki T."/>
            <person name="Nagasaki H."/>
            <person name="Yoshioka T."/>
            <person name="Toyoda A."/>
            <person name="Fujiyama A."/>
            <person name="Kaminuma E."/>
            <person name="Nakamura Y."/>
        </authorList>
    </citation>
    <scope>NUCLEOTIDE SEQUENCE [LARGE SCALE GENOMIC DNA]</scope>
    <source>
        <strain evidence="3">cv. Miyagawa wase</strain>
    </source>
</reference>
<keyword evidence="3" id="KW-1185">Reference proteome</keyword>
<accession>A0A2H5QC42</accession>
<feature type="region of interest" description="Disordered" evidence="1">
    <location>
        <begin position="37"/>
        <end position="92"/>
    </location>
</feature>
<dbReference type="EMBL" id="BDQV01000296">
    <property type="protein sequence ID" value="GAY62209.1"/>
    <property type="molecule type" value="Genomic_DNA"/>
</dbReference>
<comment type="caution">
    <text evidence="2">The sequence shown here is derived from an EMBL/GenBank/DDBJ whole genome shotgun (WGS) entry which is preliminary data.</text>
</comment>
<feature type="compositionally biased region" description="Basic and acidic residues" evidence="1">
    <location>
        <begin position="73"/>
        <end position="92"/>
    </location>
</feature>
<evidence type="ECO:0000313" key="2">
    <source>
        <dbReference type="EMBL" id="GAY62209.1"/>
    </source>
</evidence>
<gene>
    <name evidence="2" type="ORF">CUMW_215950</name>
</gene>
<evidence type="ECO:0000313" key="3">
    <source>
        <dbReference type="Proteomes" id="UP000236630"/>
    </source>
</evidence>
<evidence type="ECO:0000256" key="1">
    <source>
        <dbReference type="SAM" id="MobiDB-lite"/>
    </source>
</evidence>